<evidence type="ECO:0000313" key="2">
    <source>
        <dbReference type="EMBL" id="MBW0579875.1"/>
    </source>
</evidence>
<feature type="compositionally biased region" description="Basic and acidic residues" evidence="1">
    <location>
        <begin position="123"/>
        <end position="139"/>
    </location>
</feature>
<keyword evidence="3" id="KW-1185">Reference proteome</keyword>
<name>A0A9Q3Q0I2_9BASI</name>
<organism evidence="2 3">
    <name type="scientific">Austropuccinia psidii MF-1</name>
    <dbReference type="NCBI Taxonomy" id="1389203"/>
    <lineage>
        <taxon>Eukaryota</taxon>
        <taxon>Fungi</taxon>
        <taxon>Dikarya</taxon>
        <taxon>Basidiomycota</taxon>
        <taxon>Pucciniomycotina</taxon>
        <taxon>Pucciniomycetes</taxon>
        <taxon>Pucciniales</taxon>
        <taxon>Sphaerophragmiaceae</taxon>
        <taxon>Austropuccinia</taxon>
    </lineage>
</organism>
<feature type="region of interest" description="Disordered" evidence="1">
    <location>
        <begin position="123"/>
        <end position="151"/>
    </location>
</feature>
<proteinExistence type="predicted"/>
<dbReference type="EMBL" id="AVOT02106141">
    <property type="protein sequence ID" value="MBW0579875.1"/>
    <property type="molecule type" value="Genomic_DNA"/>
</dbReference>
<evidence type="ECO:0000256" key="1">
    <source>
        <dbReference type="SAM" id="MobiDB-lite"/>
    </source>
</evidence>
<reference evidence="2" key="1">
    <citation type="submission" date="2021-03" db="EMBL/GenBank/DDBJ databases">
        <title>Draft genome sequence of rust myrtle Austropuccinia psidii MF-1, a brazilian biotype.</title>
        <authorList>
            <person name="Quecine M.C."/>
            <person name="Pachon D.M.R."/>
            <person name="Bonatelli M.L."/>
            <person name="Correr F.H."/>
            <person name="Franceschini L.M."/>
            <person name="Leite T.F."/>
            <person name="Margarido G.R.A."/>
            <person name="Almeida C.A."/>
            <person name="Ferrarezi J.A."/>
            <person name="Labate C.A."/>
        </authorList>
    </citation>
    <scope>NUCLEOTIDE SEQUENCE</scope>
    <source>
        <strain evidence="2">MF-1</strain>
    </source>
</reference>
<comment type="caution">
    <text evidence="2">The sequence shown here is derived from an EMBL/GenBank/DDBJ whole genome shotgun (WGS) entry which is preliminary data.</text>
</comment>
<dbReference type="AlphaFoldDB" id="A0A9Q3Q0I2"/>
<evidence type="ECO:0000313" key="3">
    <source>
        <dbReference type="Proteomes" id="UP000765509"/>
    </source>
</evidence>
<protein>
    <submittedName>
        <fullName evidence="2">Uncharacterized protein</fullName>
    </submittedName>
</protein>
<sequence length="170" mass="19752">MSWFLKKKKGLTALHPDMSETTLHKKISRKCGGGLEHGIRRRCIKPSPTEDYNNSMKDITTKTKTGRNRWKPLIDNKNSWKKNFRPNKPQDKATLKWYKCGSTSCFANNFRKRKRTNEIEVEKAEETKERIDLSLHESDSEPPEEGEFPDKLSIANINVSFEVTEVHCKV</sequence>
<dbReference type="Proteomes" id="UP000765509">
    <property type="component" value="Unassembled WGS sequence"/>
</dbReference>
<accession>A0A9Q3Q0I2</accession>
<gene>
    <name evidence="2" type="ORF">O181_119590</name>
</gene>